<feature type="compositionally biased region" description="Polar residues" evidence="1">
    <location>
        <begin position="144"/>
        <end position="153"/>
    </location>
</feature>
<proteinExistence type="predicted"/>
<evidence type="ECO:0000313" key="3">
    <source>
        <dbReference type="Proteomes" id="UP001295444"/>
    </source>
</evidence>
<dbReference type="AlphaFoldDB" id="A0AAD1WP88"/>
<feature type="region of interest" description="Disordered" evidence="1">
    <location>
        <begin position="34"/>
        <end position="96"/>
    </location>
</feature>
<sequence>MKNGGRRWSPPHWDLEDRLDSLFTAFWRKLESRQQQALLPTKTEHTPNKLPPRSSDKPTSTRTLRDRTWQTTRPGSQHTRAAPQNTTKRPSTRQTANTAATILQQINRAAPMYRPHKESRSRKPRKRRCRTCTAELPKRLLNANPIQGKQQGSIDRLSGQESAEPPQGMDELETEHRYHITPAIHPQCPHPEPYFNPVR</sequence>
<feature type="compositionally biased region" description="Polar residues" evidence="1">
    <location>
        <begin position="69"/>
        <end position="96"/>
    </location>
</feature>
<keyword evidence="3" id="KW-1185">Reference proteome</keyword>
<organism evidence="2 3">
    <name type="scientific">Pelobates cultripes</name>
    <name type="common">Western spadefoot toad</name>
    <dbReference type="NCBI Taxonomy" id="61616"/>
    <lineage>
        <taxon>Eukaryota</taxon>
        <taxon>Metazoa</taxon>
        <taxon>Chordata</taxon>
        <taxon>Craniata</taxon>
        <taxon>Vertebrata</taxon>
        <taxon>Euteleostomi</taxon>
        <taxon>Amphibia</taxon>
        <taxon>Batrachia</taxon>
        <taxon>Anura</taxon>
        <taxon>Pelobatoidea</taxon>
        <taxon>Pelobatidae</taxon>
        <taxon>Pelobates</taxon>
    </lineage>
</organism>
<name>A0AAD1WP88_PELCU</name>
<dbReference type="Proteomes" id="UP001295444">
    <property type="component" value="Chromosome 11"/>
</dbReference>
<evidence type="ECO:0000256" key="1">
    <source>
        <dbReference type="SAM" id="MobiDB-lite"/>
    </source>
</evidence>
<accession>A0AAD1WP88</accession>
<reference evidence="2" key="1">
    <citation type="submission" date="2022-03" db="EMBL/GenBank/DDBJ databases">
        <authorList>
            <person name="Alioto T."/>
            <person name="Alioto T."/>
            <person name="Gomez Garrido J."/>
        </authorList>
    </citation>
    <scope>NUCLEOTIDE SEQUENCE</scope>
</reference>
<gene>
    <name evidence="2" type="ORF">PECUL_23A028993</name>
</gene>
<protein>
    <submittedName>
        <fullName evidence="2">Uncharacterized protein</fullName>
    </submittedName>
</protein>
<feature type="region of interest" description="Disordered" evidence="1">
    <location>
        <begin position="144"/>
        <end position="170"/>
    </location>
</feature>
<dbReference type="EMBL" id="OW240922">
    <property type="protein sequence ID" value="CAH2322458.1"/>
    <property type="molecule type" value="Genomic_DNA"/>
</dbReference>
<evidence type="ECO:0000313" key="2">
    <source>
        <dbReference type="EMBL" id="CAH2322458.1"/>
    </source>
</evidence>